<dbReference type="STRING" id="264951.A0A443I4H2"/>
<dbReference type="PANTHER" id="PTHR37540:SF5">
    <property type="entry name" value="TRANSCRIPTION FACTOR DOMAIN-CONTAINING PROTEIN"/>
    <property type="match status" value="1"/>
</dbReference>
<dbReference type="AlphaFoldDB" id="A0A443I4H2"/>
<comment type="caution">
    <text evidence="1">The sequence shown here is derived from an EMBL/GenBank/DDBJ whole genome shotgun (WGS) entry which is preliminary data.</text>
</comment>
<sequence>MAAPGVCTKAKAIKSSSSYGSSDPFIVATGQDSIKPDASSRRFIRRHVMKGKNRKPIASSQLALGSWINNAHDLNAFQMATTSMDSLHGPFATPVGLQLNSSTPSLLGFAEMEPRMLHLIYDFVTIMKKIMYPVECCVDLRNEEQNWFRDLSHDPAYAHTILSTARAYFDFVGSQTFGPRAIMHMNKTMFRLRNKLAETDLVITDSTIFTVLALVLVSEAFDDHEAAQKHLHGLHELVKLRGGIRGLSQKPLLQIKCCRIDLSLALKTGSKPLFFTDDSISWKPYLLDSQKASTITPVHTVCDMPDIRLVNVWLDLRELTTGINLAHQTQCKVSSGLFQEALISVQYRLQHLSYNVHDKQEVLRVAMLTLSIVLLIDIRGISIRYQHLVGKLRAALQSSEHDVNDELLRLTLWLLFVGRVSLLDGPEDALWLGAKLLTISQTLGITTWGEARHILKSFMWVDGIHDKAGKDFFEELKES</sequence>
<dbReference type="InterPro" id="IPR021858">
    <property type="entry name" value="Fun_TF"/>
</dbReference>
<protein>
    <submittedName>
        <fullName evidence="1">Uncharacterized protein</fullName>
    </submittedName>
</protein>
<name>A0A443I4H2_BYSSP</name>
<accession>A0A443I4H2</accession>
<dbReference type="PANTHER" id="PTHR37540">
    <property type="entry name" value="TRANSCRIPTION FACTOR (ACR-2), PUTATIVE-RELATED-RELATED"/>
    <property type="match status" value="1"/>
</dbReference>
<reference evidence="1 2" key="1">
    <citation type="journal article" date="2018" name="Front. Microbiol.">
        <title>Genomic and genetic insights into a cosmopolitan fungus, Paecilomyces variotii (Eurotiales).</title>
        <authorList>
            <person name="Urquhart A.S."/>
            <person name="Mondo S.J."/>
            <person name="Makela M.R."/>
            <person name="Hane J.K."/>
            <person name="Wiebenga A."/>
            <person name="He G."/>
            <person name="Mihaltcheva S."/>
            <person name="Pangilinan J."/>
            <person name="Lipzen A."/>
            <person name="Barry K."/>
            <person name="de Vries R.P."/>
            <person name="Grigoriev I.V."/>
            <person name="Idnurm A."/>
        </authorList>
    </citation>
    <scope>NUCLEOTIDE SEQUENCE [LARGE SCALE GENOMIC DNA]</scope>
    <source>
        <strain evidence="1 2">CBS 101075</strain>
    </source>
</reference>
<dbReference type="Pfam" id="PF11951">
    <property type="entry name" value="Fungal_trans_2"/>
    <property type="match status" value="1"/>
</dbReference>
<dbReference type="RefSeq" id="XP_028488624.1">
    <property type="nucleotide sequence ID" value="XM_028632208.1"/>
</dbReference>
<dbReference type="EMBL" id="RCNU01000001">
    <property type="protein sequence ID" value="RWQ98979.1"/>
    <property type="molecule type" value="Genomic_DNA"/>
</dbReference>
<dbReference type="Proteomes" id="UP000283841">
    <property type="component" value="Unassembled WGS sequence"/>
</dbReference>
<proteinExistence type="predicted"/>
<keyword evidence="2" id="KW-1185">Reference proteome</keyword>
<evidence type="ECO:0000313" key="2">
    <source>
        <dbReference type="Proteomes" id="UP000283841"/>
    </source>
</evidence>
<evidence type="ECO:0000313" key="1">
    <source>
        <dbReference type="EMBL" id="RWQ98979.1"/>
    </source>
</evidence>
<dbReference type="GeneID" id="39601485"/>
<organism evidence="1 2">
    <name type="scientific">Byssochlamys spectabilis</name>
    <name type="common">Paecilomyces variotii</name>
    <dbReference type="NCBI Taxonomy" id="264951"/>
    <lineage>
        <taxon>Eukaryota</taxon>
        <taxon>Fungi</taxon>
        <taxon>Dikarya</taxon>
        <taxon>Ascomycota</taxon>
        <taxon>Pezizomycotina</taxon>
        <taxon>Eurotiomycetes</taxon>
        <taxon>Eurotiomycetidae</taxon>
        <taxon>Eurotiales</taxon>
        <taxon>Thermoascaceae</taxon>
        <taxon>Paecilomyces</taxon>
    </lineage>
</organism>
<gene>
    <name evidence="1" type="ORF">C8Q69DRAFT_494393</name>
</gene>
<dbReference type="VEuPathDB" id="FungiDB:C8Q69DRAFT_494393"/>